<dbReference type="AlphaFoldDB" id="A0A1M5N2H2"/>
<sequence length="342" mass="39877">MVFYTFRLSYINAKTIEIMIKRKEKKCVRYLASEMSKADRSLFEIELSLDDNLKSIYEDYKMIWVCYPTTKETIITPSFKEIEGTFINHHTLKNNRFNFRKPLLYAFASLSLCFLGLFFYLNTPQSMVLSNQRVAERGHRLSFTLPDNSVVTLNSGGSVKYADNFKDQRDIWLIGEAFFKVTKNVNSPFTVHTVDLDVQVLGTEFSVNSETINKTISLKQGKVKVSLKENNDEIYLMPSEELIFNTKTNTVLKRRFDIEKTMAWKDNILLLKDEKLQDAKEKIERFYGVNFIVKNNEIANLRITGSFKDQNINEFISSLEFITNCKIIQSKPNYYLITKSDE</sequence>
<accession>A0A1M5N2H2</accession>
<name>A0A1M5N2H2_9FLAO</name>
<dbReference type="STRING" id="229205.SAMN05444372_110130"/>
<evidence type="ECO:0000259" key="3">
    <source>
        <dbReference type="Pfam" id="PF16344"/>
    </source>
</evidence>
<protein>
    <submittedName>
        <fullName evidence="4">FecR family protein</fullName>
    </submittedName>
</protein>
<dbReference type="PANTHER" id="PTHR30273">
    <property type="entry name" value="PERIPLASMIC SIGNAL SENSOR AND SIGMA FACTOR ACTIVATOR FECR-RELATED"/>
    <property type="match status" value="1"/>
</dbReference>
<organism evidence="4 5">
    <name type="scientific">Flavobacterium micromati</name>
    <dbReference type="NCBI Taxonomy" id="229205"/>
    <lineage>
        <taxon>Bacteria</taxon>
        <taxon>Pseudomonadati</taxon>
        <taxon>Bacteroidota</taxon>
        <taxon>Flavobacteriia</taxon>
        <taxon>Flavobacteriales</taxon>
        <taxon>Flavobacteriaceae</taxon>
        <taxon>Flavobacterium</taxon>
    </lineage>
</organism>
<dbReference type="InterPro" id="IPR012373">
    <property type="entry name" value="Ferrdict_sens_TM"/>
</dbReference>
<evidence type="ECO:0000313" key="4">
    <source>
        <dbReference type="EMBL" id="SHG83768.1"/>
    </source>
</evidence>
<keyword evidence="1" id="KW-0812">Transmembrane</keyword>
<dbReference type="Pfam" id="PF16344">
    <property type="entry name" value="FecR_C"/>
    <property type="match status" value="1"/>
</dbReference>
<dbReference type="Proteomes" id="UP000184020">
    <property type="component" value="Unassembled WGS sequence"/>
</dbReference>
<feature type="domain" description="FecR protein" evidence="2">
    <location>
        <begin position="136"/>
        <end position="224"/>
    </location>
</feature>
<dbReference type="Gene3D" id="3.55.50.30">
    <property type="match status" value="1"/>
</dbReference>
<evidence type="ECO:0000313" key="5">
    <source>
        <dbReference type="Proteomes" id="UP000184020"/>
    </source>
</evidence>
<gene>
    <name evidence="4" type="ORF">SAMN05444372_110130</name>
</gene>
<dbReference type="EMBL" id="FQWF01000010">
    <property type="protein sequence ID" value="SHG83768.1"/>
    <property type="molecule type" value="Genomic_DNA"/>
</dbReference>
<keyword evidence="1" id="KW-1133">Transmembrane helix</keyword>
<dbReference type="InterPro" id="IPR032508">
    <property type="entry name" value="FecR_C"/>
</dbReference>
<evidence type="ECO:0000256" key="1">
    <source>
        <dbReference type="SAM" id="Phobius"/>
    </source>
</evidence>
<dbReference type="GO" id="GO:0016989">
    <property type="term" value="F:sigma factor antagonist activity"/>
    <property type="evidence" value="ECO:0007669"/>
    <property type="project" value="TreeGrafter"/>
</dbReference>
<dbReference type="PANTHER" id="PTHR30273:SF2">
    <property type="entry name" value="PROTEIN FECR"/>
    <property type="match status" value="1"/>
</dbReference>
<feature type="domain" description="Protein FecR C-terminal" evidence="3">
    <location>
        <begin position="269"/>
        <end position="329"/>
    </location>
</feature>
<feature type="transmembrane region" description="Helical" evidence="1">
    <location>
        <begin position="103"/>
        <end position="121"/>
    </location>
</feature>
<dbReference type="InterPro" id="IPR006860">
    <property type="entry name" value="FecR"/>
</dbReference>
<dbReference type="Gene3D" id="2.60.120.1440">
    <property type="match status" value="1"/>
</dbReference>
<keyword evidence="1" id="KW-0472">Membrane</keyword>
<reference evidence="5" key="1">
    <citation type="submission" date="2016-11" db="EMBL/GenBank/DDBJ databases">
        <authorList>
            <person name="Varghese N."/>
            <person name="Submissions S."/>
        </authorList>
    </citation>
    <scope>NUCLEOTIDE SEQUENCE [LARGE SCALE GENOMIC DNA]</scope>
    <source>
        <strain evidence="5">DSM 17659</strain>
    </source>
</reference>
<dbReference type="Pfam" id="PF04773">
    <property type="entry name" value="FecR"/>
    <property type="match status" value="1"/>
</dbReference>
<keyword evidence="5" id="KW-1185">Reference proteome</keyword>
<evidence type="ECO:0000259" key="2">
    <source>
        <dbReference type="Pfam" id="PF04773"/>
    </source>
</evidence>
<proteinExistence type="predicted"/>